<dbReference type="PROSITE" id="PS50112">
    <property type="entry name" value="PAS"/>
    <property type="match status" value="1"/>
</dbReference>
<evidence type="ECO:0000256" key="6">
    <source>
        <dbReference type="ARBA" id="ARBA00022741"/>
    </source>
</evidence>
<dbReference type="InterPro" id="IPR004358">
    <property type="entry name" value="Sig_transdc_His_kin-like_C"/>
</dbReference>
<dbReference type="InterPro" id="IPR000014">
    <property type="entry name" value="PAS"/>
</dbReference>
<dbReference type="InterPro" id="IPR003594">
    <property type="entry name" value="HATPase_dom"/>
</dbReference>
<dbReference type="GO" id="GO:0003677">
    <property type="term" value="F:DNA binding"/>
    <property type="evidence" value="ECO:0007669"/>
    <property type="project" value="UniProtKB-KW"/>
</dbReference>
<feature type="modified residue" description="4-aspartylphosphate" evidence="15">
    <location>
        <position position="510"/>
    </location>
</feature>
<comment type="subcellular location">
    <subcellularLocation>
        <location evidence="2">Membrane</location>
    </subcellularLocation>
</comment>
<dbReference type="InterPro" id="IPR036890">
    <property type="entry name" value="HATPase_C_sf"/>
</dbReference>
<dbReference type="Gene3D" id="3.40.50.2300">
    <property type="match status" value="2"/>
</dbReference>
<dbReference type="InterPro" id="IPR000700">
    <property type="entry name" value="PAS-assoc_C"/>
</dbReference>
<keyword evidence="6" id="KW-0547">Nucleotide-binding</keyword>
<proteinExistence type="predicted"/>
<dbReference type="InterPro" id="IPR005467">
    <property type="entry name" value="His_kinase_dom"/>
</dbReference>
<evidence type="ECO:0000256" key="13">
    <source>
        <dbReference type="ARBA" id="ARBA00023163"/>
    </source>
</evidence>
<evidence type="ECO:0000256" key="7">
    <source>
        <dbReference type="ARBA" id="ARBA00022777"/>
    </source>
</evidence>
<evidence type="ECO:0000256" key="5">
    <source>
        <dbReference type="ARBA" id="ARBA00022679"/>
    </source>
</evidence>
<dbReference type="Gene3D" id="3.30.565.10">
    <property type="entry name" value="Histidine kinase-like ATPase, C-terminal domain"/>
    <property type="match status" value="1"/>
</dbReference>
<dbReference type="PROSITE" id="PS50109">
    <property type="entry name" value="HIS_KIN"/>
    <property type="match status" value="1"/>
</dbReference>
<dbReference type="Pfam" id="PF02518">
    <property type="entry name" value="HATPase_c"/>
    <property type="match status" value="1"/>
</dbReference>
<dbReference type="SUPFAM" id="SSF52172">
    <property type="entry name" value="CheY-like"/>
    <property type="match status" value="2"/>
</dbReference>
<evidence type="ECO:0000256" key="12">
    <source>
        <dbReference type="ARBA" id="ARBA00023136"/>
    </source>
</evidence>
<dbReference type="NCBIfam" id="TIGR00229">
    <property type="entry name" value="sensory_box"/>
    <property type="match status" value="1"/>
</dbReference>
<dbReference type="STRING" id="252474.B1A74_05600"/>
<keyword evidence="22" id="KW-1185">Reference proteome</keyword>
<dbReference type="PROSITE" id="PS50113">
    <property type="entry name" value="PAC"/>
    <property type="match status" value="1"/>
</dbReference>
<dbReference type="InterPro" id="IPR011006">
    <property type="entry name" value="CheY-like_superfamily"/>
</dbReference>
<dbReference type="AlphaFoldDB" id="A0A1V3A008"/>
<dbReference type="CDD" id="cd17574">
    <property type="entry name" value="REC_OmpR"/>
    <property type="match status" value="2"/>
</dbReference>
<keyword evidence="16" id="KW-0175">Coiled coil</keyword>
<dbReference type="InterPro" id="IPR003661">
    <property type="entry name" value="HisK_dim/P_dom"/>
</dbReference>
<name>A0A1V3A008_9GAMM</name>
<evidence type="ECO:0000256" key="15">
    <source>
        <dbReference type="PROSITE-ProRule" id="PRU00169"/>
    </source>
</evidence>
<dbReference type="SUPFAM" id="SSF55874">
    <property type="entry name" value="ATPase domain of HSP90 chaperone/DNA topoisomerase II/histidine kinase"/>
    <property type="match status" value="1"/>
</dbReference>
<feature type="modified residue" description="4-aspartylphosphate" evidence="15">
    <location>
        <position position="649"/>
    </location>
</feature>
<dbReference type="InterPro" id="IPR035965">
    <property type="entry name" value="PAS-like_dom_sf"/>
</dbReference>
<dbReference type="Pfam" id="PF00989">
    <property type="entry name" value="PAS"/>
    <property type="match status" value="1"/>
</dbReference>
<dbReference type="Pfam" id="PF00072">
    <property type="entry name" value="Response_reg"/>
    <property type="match status" value="2"/>
</dbReference>
<feature type="domain" description="PAS" evidence="19">
    <location>
        <begin position="71"/>
        <end position="128"/>
    </location>
</feature>
<evidence type="ECO:0000256" key="14">
    <source>
        <dbReference type="ARBA" id="ARBA00023306"/>
    </source>
</evidence>
<feature type="domain" description="Response regulatory" evidence="18">
    <location>
        <begin position="598"/>
        <end position="716"/>
    </location>
</feature>
<dbReference type="PROSITE" id="PS50110">
    <property type="entry name" value="RESPONSE_REGULATORY"/>
    <property type="match status" value="2"/>
</dbReference>
<feature type="coiled-coil region" evidence="16">
    <location>
        <begin position="2"/>
        <end position="29"/>
    </location>
</feature>
<dbReference type="SMART" id="SM00091">
    <property type="entry name" value="PAS"/>
    <property type="match status" value="1"/>
</dbReference>
<keyword evidence="4 15" id="KW-0597">Phosphoprotein</keyword>
<dbReference type="GO" id="GO:0009927">
    <property type="term" value="F:histidine phosphotransfer kinase activity"/>
    <property type="evidence" value="ECO:0007669"/>
    <property type="project" value="TreeGrafter"/>
</dbReference>
<evidence type="ECO:0000259" key="20">
    <source>
        <dbReference type="PROSITE" id="PS50113"/>
    </source>
</evidence>
<evidence type="ECO:0000256" key="8">
    <source>
        <dbReference type="ARBA" id="ARBA00022840"/>
    </source>
</evidence>
<evidence type="ECO:0000259" key="19">
    <source>
        <dbReference type="PROSITE" id="PS50112"/>
    </source>
</evidence>
<keyword evidence="7 21" id="KW-0418">Kinase</keyword>
<evidence type="ECO:0000256" key="9">
    <source>
        <dbReference type="ARBA" id="ARBA00023012"/>
    </source>
</evidence>
<dbReference type="InterPro" id="IPR001789">
    <property type="entry name" value="Sig_transdc_resp-reg_receiver"/>
</dbReference>
<evidence type="ECO:0000256" key="2">
    <source>
        <dbReference type="ARBA" id="ARBA00004370"/>
    </source>
</evidence>
<accession>A0A1V3A008</accession>
<evidence type="ECO:0000256" key="4">
    <source>
        <dbReference type="ARBA" id="ARBA00022553"/>
    </source>
</evidence>
<evidence type="ECO:0000313" key="22">
    <source>
        <dbReference type="Proteomes" id="UP000189177"/>
    </source>
</evidence>
<dbReference type="SMART" id="SM00448">
    <property type="entry name" value="REC"/>
    <property type="match status" value="2"/>
</dbReference>
<evidence type="ECO:0000259" key="17">
    <source>
        <dbReference type="PROSITE" id="PS50109"/>
    </source>
</evidence>
<evidence type="ECO:0000256" key="10">
    <source>
        <dbReference type="ARBA" id="ARBA00023015"/>
    </source>
</evidence>
<evidence type="ECO:0000313" key="21">
    <source>
        <dbReference type="EMBL" id="OOC10423.1"/>
    </source>
</evidence>
<keyword evidence="13" id="KW-0804">Transcription</keyword>
<dbReference type="SMART" id="SM00387">
    <property type="entry name" value="HATPase_c"/>
    <property type="match status" value="1"/>
</dbReference>
<keyword evidence="14" id="KW-0131">Cell cycle</keyword>
<evidence type="ECO:0000256" key="16">
    <source>
        <dbReference type="SAM" id="Coils"/>
    </source>
</evidence>
<dbReference type="FunFam" id="3.40.50.2300:FF:000001">
    <property type="entry name" value="DNA-binding response regulator PhoB"/>
    <property type="match status" value="1"/>
</dbReference>
<dbReference type="SUPFAM" id="SSF47384">
    <property type="entry name" value="Homodimeric domain of signal transducing histidine kinase"/>
    <property type="match status" value="1"/>
</dbReference>
<dbReference type="PANTHER" id="PTHR43047:SF72">
    <property type="entry name" value="OSMOSENSING HISTIDINE PROTEIN KINASE SLN1"/>
    <property type="match status" value="1"/>
</dbReference>
<evidence type="ECO:0000256" key="1">
    <source>
        <dbReference type="ARBA" id="ARBA00000085"/>
    </source>
</evidence>
<comment type="caution">
    <text evidence="21">The sequence shown here is derived from an EMBL/GenBank/DDBJ whole genome shotgun (WGS) entry which is preliminary data.</text>
</comment>
<dbReference type="Gene3D" id="3.30.450.20">
    <property type="entry name" value="PAS domain"/>
    <property type="match status" value="1"/>
</dbReference>
<feature type="domain" description="Histidine kinase" evidence="17">
    <location>
        <begin position="215"/>
        <end position="434"/>
    </location>
</feature>
<dbReference type="FunFam" id="3.30.565.10:FF:000010">
    <property type="entry name" value="Sensor histidine kinase RcsC"/>
    <property type="match status" value="1"/>
</dbReference>
<dbReference type="Proteomes" id="UP000189177">
    <property type="component" value="Unassembled WGS sequence"/>
</dbReference>
<organism evidence="21 22">
    <name type="scientific">Thioalkalivibrio halophilus</name>
    <dbReference type="NCBI Taxonomy" id="252474"/>
    <lineage>
        <taxon>Bacteria</taxon>
        <taxon>Pseudomonadati</taxon>
        <taxon>Pseudomonadota</taxon>
        <taxon>Gammaproteobacteria</taxon>
        <taxon>Chromatiales</taxon>
        <taxon>Ectothiorhodospiraceae</taxon>
        <taxon>Thioalkalivibrio</taxon>
    </lineage>
</organism>
<dbReference type="Gene3D" id="1.10.287.130">
    <property type="match status" value="1"/>
</dbReference>
<keyword evidence="8" id="KW-0067">ATP-binding</keyword>
<dbReference type="PANTHER" id="PTHR43047">
    <property type="entry name" value="TWO-COMPONENT HISTIDINE PROTEIN KINASE"/>
    <property type="match status" value="1"/>
</dbReference>
<dbReference type="InterPro" id="IPR036097">
    <property type="entry name" value="HisK_dim/P_sf"/>
</dbReference>
<keyword evidence="11" id="KW-0238">DNA-binding</keyword>
<dbReference type="FunFam" id="1.10.287.130:FF:000038">
    <property type="entry name" value="Sensory transduction histidine kinase"/>
    <property type="match status" value="1"/>
</dbReference>
<evidence type="ECO:0000259" key="18">
    <source>
        <dbReference type="PROSITE" id="PS50110"/>
    </source>
</evidence>
<dbReference type="GO" id="GO:0005886">
    <property type="term" value="C:plasma membrane"/>
    <property type="evidence" value="ECO:0007669"/>
    <property type="project" value="TreeGrafter"/>
</dbReference>
<dbReference type="GO" id="GO:0006355">
    <property type="term" value="P:regulation of DNA-templated transcription"/>
    <property type="evidence" value="ECO:0007669"/>
    <property type="project" value="InterPro"/>
</dbReference>
<dbReference type="EMBL" id="MUZR01000016">
    <property type="protein sequence ID" value="OOC10423.1"/>
    <property type="molecule type" value="Genomic_DNA"/>
</dbReference>
<reference evidence="21 22" key="1">
    <citation type="submission" date="2017-02" db="EMBL/GenBank/DDBJ databases">
        <title>Genomic diversity within the haloalkaliphilic genus Thioalkalivibrio.</title>
        <authorList>
            <person name="Ahn A.-C."/>
            <person name="Meier-Kolthoff J."/>
            <person name="Overmars L."/>
            <person name="Richter M."/>
            <person name="Woyke T."/>
            <person name="Sorokin D.Y."/>
            <person name="Muyzer G."/>
        </authorList>
    </citation>
    <scope>NUCLEOTIDE SEQUENCE [LARGE SCALE GENOMIC DNA]</scope>
    <source>
        <strain evidence="21 22">HL17</strain>
    </source>
</reference>
<protein>
    <recommendedName>
        <fullName evidence="3">histidine kinase</fullName>
        <ecNumber evidence="3">2.7.13.3</ecNumber>
    </recommendedName>
</protein>
<dbReference type="CDD" id="cd00130">
    <property type="entry name" value="PAS"/>
    <property type="match status" value="1"/>
</dbReference>
<dbReference type="GO" id="GO:0000155">
    <property type="term" value="F:phosphorelay sensor kinase activity"/>
    <property type="evidence" value="ECO:0007669"/>
    <property type="project" value="InterPro"/>
</dbReference>
<dbReference type="RefSeq" id="WP_077244026.1">
    <property type="nucleotide sequence ID" value="NZ_MUZR01000016.1"/>
</dbReference>
<dbReference type="CDD" id="cd16922">
    <property type="entry name" value="HATPase_EvgS-ArcB-TorS-like"/>
    <property type="match status" value="1"/>
</dbReference>
<dbReference type="GO" id="GO:0005524">
    <property type="term" value="F:ATP binding"/>
    <property type="evidence" value="ECO:0007669"/>
    <property type="project" value="UniProtKB-KW"/>
</dbReference>
<keyword evidence="5" id="KW-0808">Transferase</keyword>
<evidence type="ECO:0000256" key="11">
    <source>
        <dbReference type="ARBA" id="ARBA00023125"/>
    </source>
</evidence>
<keyword evidence="9" id="KW-0902">Two-component regulatory system</keyword>
<comment type="catalytic activity">
    <reaction evidence="1">
        <text>ATP + protein L-histidine = ADP + protein N-phospho-L-histidine.</text>
        <dbReference type="EC" id="2.7.13.3"/>
    </reaction>
</comment>
<dbReference type="PRINTS" id="PR00344">
    <property type="entry name" value="BCTRLSENSOR"/>
</dbReference>
<keyword evidence="10" id="KW-0805">Transcription regulation</keyword>
<gene>
    <name evidence="21" type="ORF">B1A74_05600</name>
</gene>
<dbReference type="SUPFAM" id="SSF55785">
    <property type="entry name" value="PYP-like sensor domain (PAS domain)"/>
    <property type="match status" value="1"/>
</dbReference>
<dbReference type="SMART" id="SM00388">
    <property type="entry name" value="HisKA"/>
    <property type="match status" value="1"/>
</dbReference>
<dbReference type="Pfam" id="PF00512">
    <property type="entry name" value="HisKA"/>
    <property type="match status" value="1"/>
</dbReference>
<sequence>MKADQEHRIRELEAELERKDRIIAALMRRVERAVDDAGDSFSLFERNAALESTARERMVQLEQANHRLTDSEERLRRVFDNVQEILFETDGERRIVMLNPAWERITGIPAARCLGRDWIEILHSEDRDKGLARCAPFMEGSTADCAETLRITCEDGSVRWMDVRMARSTDRDGNTVGTIGTMADVTRQHEAVEQIRQAREAAEAANQAKSAFLANMSHELRTPLNAIIGYAEILSEEAGDAGVGELAGDADKIISAGRHLLSLINDILDISKIEAGRMDLYLEDFSLAPEIDQVLATVRPLVESRGNELRLENGTRHETIHADLTKLRQILFNLLSNAAKFTDHGEIRLAVRDGEDAALEFEIRDTGIGITEEQLARLFQPFTQADASTTRKYGGTGLGLSLSRHFARMMGGDIEVSSEPGEGSTFVVRLPLQGEVPDAGRDASGSAAVAPPSARSCRPGHVLVIDDDASVRDLIRRSLATEGYEVTLATGGEEGLRLAREQRPDLITLDVMMPAMDGWAVMTALKNDPDTRDIPVIMLSMLRDRDMGFMLGAADYVTKPVERHYLLEAVGRQMPPPCAWGATPETCERSPGCGCTCTVLVVEDDAETREMIRRQLDCEGSRVIEAEDGQAGLRRLEERDGRVDLILLDLMLPGMDGFAFLDQLQRHERWGEIPVLVLTARDLSAAERGRLLERVEDIFQKGAVSRDDLLAAIHSHVDRHASASNTDLGQ</sequence>
<feature type="domain" description="PAC" evidence="20">
    <location>
        <begin position="145"/>
        <end position="197"/>
    </location>
</feature>
<dbReference type="OrthoDB" id="9810730at2"/>
<feature type="domain" description="Response regulatory" evidence="18">
    <location>
        <begin position="461"/>
        <end position="574"/>
    </location>
</feature>
<keyword evidence="12" id="KW-0472">Membrane</keyword>
<dbReference type="CDD" id="cd00082">
    <property type="entry name" value="HisKA"/>
    <property type="match status" value="1"/>
</dbReference>
<evidence type="ECO:0000256" key="3">
    <source>
        <dbReference type="ARBA" id="ARBA00012438"/>
    </source>
</evidence>
<dbReference type="EC" id="2.7.13.3" evidence="3"/>
<dbReference type="InterPro" id="IPR013767">
    <property type="entry name" value="PAS_fold"/>
</dbReference>